<feature type="transmembrane region" description="Helical" evidence="1">
    <location>
        <begin position="32"/>
        <end position="49"/>
    </location>
</feature>
<dbReference type="KEGG" id="aiq:Azoinq_02095"/>
<dbReference type="PROSITE" id="PS50222">
    <property type="entry name" value="EF_HAND_2"/>
    <property type="match status" value="1"/>
</dbReference>
<dbReference type="InterPro" id="IPR018247">
    <property type="entry name" value="EF_Hand_1_Ca_BS"/>
</dbReference>
<gene>
    <name evidence="3" type="ORF">Azoinq_02095</name>
</gene>
<keyword evidence="4" id="KW-1185">Reference proteome</keyword>
<dbReference type="RefSeq" id="WP_216127064.1">
    <property type="nucleotide sequence ID" value="NZ_CP064782.1"/>
</dbReference>
<dbReference type="GO" id="GO:0005509">
    <property type="term" value="F:calcium ion binding"/>
    <property type="evidence" value="ECO:0007669"/>
    <property type="project" value="InterPro"/>
</dbReference>
<reference evidence="3" key="1">
    <citation type="submission" date="2020-11" db="EMBL/GenBank/DDBJ databases">
        <title>Azospira inquinata sp. nov.</title>
        <authorList>
            <person name="Moe W.M."/>
            <person name="Mikes M.C."/>
        </authorList>
    </citation>
    <scope>NUCLEOTIDE SEQUENCE</scope>
    <source>
        <strain evidence="3">Azo-3</strain>
    </source>
</reference>
<keyword evidence="1" id="KW-0472">Membrane</keyword>
<protein>
    <recommendedName>
        <fullName evidence="2">EF-hand domain-containing protein</fullName>
    </recommendedName>
</protein>
<dbReference type="EMBL" id="CP064782">
    <property type="protein sequence ID" value="QWT49432.1"/>
    <property type="molecule type" value="Genomic_DNA"/>
</dbReference>
<evidence type="ECO:0000313" key="3">
    <source>
        <dbReference type="EMBL" id="QWT49432.1"/>
    </source>
</evidence>
<feature type="domain" description="EF-hand" evidence="2">
    <location>
        <begin position="198"/>
        <end position="233"/>
    </location>
</feature>
<keyword evidence="1" id="KW-0812">Transmembrane</keyword>
<dbReference type="Proteomes" id="UP000683428">
    <property type="component" value="Chromosome"/>
</dbReference>
<proteinExistence type="predicted"/>
<dbReference type="InterPro" id="IPR002048">
    <property type="entry name" value="EF_hand_dom"/>
</dbReference>
<evidence type="ECO:0000313" key="4">
    <source>
        <dbReference type="Proteomes" id="UP000683428"/>
    </source>
</evidence>
<dbReference type="PROSITE" id="PS00018">
    <property type="entry name" value="EF_HAND_1"/>
    <property type="match status" value="1"/>
</dbReference>
<accession>A0A975SN68</accession>
<sequence length="301" mass="33708">MLEKLQQQYAQLLTSGVQVVLVIFGFKLNSSLGWTVILALVAGLSLLAWSSTLSRRRAIADTPTAKVASAAQGYGELEGRGRALEGQPLLAPRSLLPCLWYRYQVEEKDSDNNWKVVDQGRSDACLILEDETGQCLVDPAGAEILTQHKDTWTLGDQRTTEWLLQIGDPLYALGQFRTLTGGDSLLDPAEDVKLLLAEWKKQPETLLRRFDLDGNGELSMEEWALARQAARREVAKERQAVQAQPDVHILEKPRDGRPYLLSNYSQSALARRYGLWALYHLSVFFLSLGAIPWARHFYLAG</sequence>
<evidence type="ECO:0000256" key="1">
    <source>
        <dbReference type="SAM" id="Phobius"/>
    </source>
</evidence>
<evidence type="ECO:0000259" key="2">
    <source>
        <dbReference type="PROSITE" id="PS50222"/>
    </source>
</evidence>
<name>A0A975SN68_9RHOO</name>
<feature type="transmembrane region" description="Helical" evidence="1">
    <location>
        <begin position="273"/>
        <end position="294"/>
    </location>
</feature>
<keyword evidence="1" id="KW-1133">Transmembrane helix</keyword>
<dbReference type="AlphaFoldDB" id="A0A975SN68"/>
<organism evidence="3 4">
    <name type="scientific">Azospira inquinata</name>
    <dbReference type="NCBI Taxonomy" id="2785627"/>
    <lineage>
        <taxon>Bacteria</taxon>
        <taxon>Pseudomonadati</taxon>
        <taxon>Pseudomonadota</taxon>
        <taxon>Betaproteobacteria</taxon>
        <taxon>Rhodocyclales</taxon>
        <taxon>Rhodocyclaceae</taxon>
        <taxon>Azospira</taxon>
    </lineage>
</organism>
<feature type="transmembrane region" description="Helical" evidence="1">
    <location>
        <begin position="9"/>
        <end position="26"/>
    </location>
</feature>